<organism evidence="1 2">
    <name type="scientific">Candidatus Syntrophosphaera thermopropionivorans</name>
    <dbReference type="NCBI Taxonomy" id="2593015"/>
    <lineage>
        <taxon>Bacteria</taxon>
        <taxon>Pseudomonadati</taxon>
        <taxon>Candidatus Cloacimonadota</taxon>
        <taxon>Candidatus Cloacimonadia</taxon>
        <taxon>Candidatus Cloacimonadales</taxon>
        <taxon>Candidatus Cloacimonadaceae</taxon>
        <taxon>Candidatus Syntrophosphaera</taxon>
    </lineage>
</organism>
<sequence>MLTELYIQNYLFVPQERIEFGPGMTVLTGETGAGKSILVGAIALIFGDNSTALEPYDETKPIYLEATFDISHNSEVQSFLQQQGQEIDSELTLAREIKPAGKSTYFLNGRKVSASLLRELKPLMIDFHHQRDQQRLLSNAYQLQLLDLYAQNSSLKKEYAQIYHSLKSALKELEKLKEEEEKNRQLKELYQYQFNELEKANLKMGEDEELQKEFELLSNAQELIETASSAYFTLYESEDSIHSRLAQVINSLSSYSSIYPRIAPILENLKDCLEQISASASDLNDISQSINLNPQRLQEIQLRLDEINSLLYKHRAKNIAELIELFQQREGQINAMEDLSATIKVLENSIQQDYENLKELGEKLTKSRQKAADSLAKELQENIRLLSIPDALFKINIDKKTIENMLLEQYLSVCSDEGEDNCQFLFSANRGTDLKPLSAVASGGELSRILLAIKKVLSERMEEKLIILDEIDAGIGGKTADYVAQFIYQLAQHHRIICITHLAQIAAIANEQLALQKVPAKHKNVIRIISLEPQQRKQELARMLAGDISEISLKHAEELMTKYK</sequence>
<dbReference type="Proteomes" id="UP000294588">
    <property type="component" value="Unassembled WGS sequence"/>
</dbReference>
<dbReference type="EMBL" id="SMOG01000001">
    <property type="protein sequence ID" value="TDF74671.1"/>
    <property type="molecule type" value="Genomic_DNA"/>
</dbReference>
<protein>
    <submittedName>
        <fullName evidence="1">DNA repair protein RecN</fullName>
    </submittedName>
</protein>
<comment type="caution">
    <text evidence="1">The sequence shown here is derived from an EMBL/GenBank/DDBJ whole genome shotgun (WGS) entry which is preliminary data.</text>
</comment>
<name>A0AC61QL21_9BACT</name>
<reference evidence="1" key="1">
    <citation type="submission" date="2019-03" db="EMBL/GenBank/DDBJ databases">
        <title>Candidatus Syntrophosphaera thermopropionivorans: a novel player in syntrophic propionate oxidation during anaerobic digestion.</title>
        <authorList>
            <person name="Dyksma S."/>
        </authorList>
    </citation>
    <scope>NUCLEOTIDE SEQUENCE</scope>
    <source>
        <strain evidence="1">W5</strain>
    </source>
</reference>
<gene>
    <name evidence="1" type="primary">recN</name>
    <name evidence="1" type="ORF">E0946_00890</name>
</gene>
<evidence type="ECO:0000313" key="2">
    <source>
        <dbReference type="Proteomes" id="UP000294588"/>
    </source>
</evidence>
<evidence type="ECO:0000313" key="1">
    <source>
        <dbReference type="EMBL" id="TDF74671.1"/>
    </source>
</evidence>
<keyword evidence="2" id="KW-1185">Reference proteome</keyword>
<proteinExistence type="predicted"/>
<accession>A0AC61QL21</accession>